<evidence type="ECO:0000313" key="2">
    <source>
        <dbReference type="Proteomes" id="UP000005013"/>
    </source>
</evidence>
<name>I0ERW7_HELCM</name>
<dbReference type="RefSeq" id="WP_014659195.1">
    <property type="nucleotide sequence ID" value="NC_017735.1"/>
</dbReference>
<dbReference type="Proteomes" id="UP000005013">
    <property type="component" value="Chromosome"/>
</dbReference>
<protein>
    <submittedName>
        <fullName evidence="1">Uncharacterized protein</fullName>
    </submittedName>
</protein>
<dbReference type="PATRIC" id="fig|1163745.3.peg.712"/>
<organism evidence="1 2">
    <name type="scientific">Helicobacter cetorum (strain ATCC BAA-540 / CCUG 52418 / MIT 99-5656)</name>
    <dbReference type="NCBI Taxonomy" id="1163745"/>
    <lineage>
        <taxon>Bacteria</taxon>
        <taxon>Pseudomonadati</taxon>
        <taxon>Campylobacterota</taxon>
        <taxon>Epsilonproteobacteria</taxon>
        <taxon>Campylobacterales</taxon>
        <taxon>Helicobacteraceae</taxon>
        <taxon>Helicobacter</taxon>
    </lineage>
</organism>
<dbReference type="EMBL" id="CP003481">
    <property type="protein sequence ID" value="AFI05686.1"/>
    <property type="molecule type" value="Genomic_DNA"/>
</dbReference>
<evidence type="ECO:0000313" key="1">
    <source>
        <dbReference type="EMBL" id="AFI05686.1"/>
    </source>
</evidence>
<accession>I0ERW7</accession>
<dbReference type="KEGG" id="hcm:HCD_03350"/>
<dbReference type="STRING" id="1163745.HCD_03350"/>
<dbReference type="AlphaFoldDB" id="I0ERW7"/>
<proteinExistence type="predicted"/>
<gene>
    <name evidence="1" type="ordered locus">HCD_03350</name>
</gene>
<sequence length="111" mass="13013">MYPHLEEVTKGYLRPYITELNLSDTDTKSPKIECLVRKKFVKLTPKEAMHQRFILHLHKSYFYPIVFISSQHSLNILVQNKTNIHSYVKPSHVSIYPTTPTLTILEQNNLC</sequence>
<keyword evidence="2" id="KW-1185">Reference proteome</keyword>
<reference evidence="1 2" key="1">
    <citation type="journal article" date="2013" name="PLoS ONE">
        <title>Sequence Divergence and Conservation in Genomes ofHelicobacter cetorum Strains from a Dolphin and a Whale.</title>
        <authorList>
            <person name="Kersulyte D."/>
            <person name="Rossi M."/>
            <person name="Berg D.E."/>
        </authorList>
    </citation>
    <scope>NUCLEOTIDE SEQUENCE [LARGE SCALE GENOMIC DNA]</scope>
    <source>
        <strain evidence="1 2">MIT 99-5656</strain>
    </source>
</reference>
<dbReference type="HOGENOM" id="CLU_2154860_0_0_7"/>